<dbReference type="InterPro" id="IPR044494">
    <property type="entry name" value="AKR3C2/3"/>
</dbReference>
<keyword evidence="6" id="KW-1185">Reference proteome</keyword>
<evidence type="ECO:0000259" key="4">
    <source>
        <dbReference type="Pfam" id="PF00248"/>
    </source>
</evidence>
<protein>
    <recommendedName>
        <fullName evidence="4">NADP-dependent oxidoreductase domain-containing protein</fullName>
    </recommendedName>
</protein>
<dbReference type="InterPro" id="IPR020471">
    <property type="entry name" value="AKR"/>
</dbReference>
<proteinExistence type="inferred from homology"/>
<evidence type="ECO:0000256" key="2">
    <source>
        <dbReference type="ARBA" id="ARBA00022857"/>
    </source>
</evidence>
<evidence type="ECO:0000313" key="5">
    <source>
        <dbReference type="EMBL" id="CAK7217144.1"/>
    </source>
</evidence>
<dbReference type="PIRSF" id="PIRSF000097">
    <property type="entry name" value="AKR"/>
    <property type="match status" value="1"/>
</dbReference>
<reference evidence="5 6" key="1">
    <citation type="submission" date="2024-01" db="EMBL/GenBank/DDBJ databases">
        <authorList>
            <person name="Allen C."/>
            <person name="Tagirdzhanova G."/>
        </authorList>
    </citation>
    <scope>NUCLEOTIDE SEQUENCE [LARGE SCALE GENOMIC DNA]</scope>
</reference>
<dbReference type="Proteomes" id="UP001642406">
    <property type="component" value="Unassembled WGS sequence"/>
</dbReference>
<dbReference type="InterPro" id="IPR036812">
    <property type="entry name" value="NAD(P)_OxRdtase_dom_sf"/>
</dbReference>
<comment type="caution">
    <text evidence="5">The sequence shown here is derived from an EMBL/GenBank/DDBJ whole genome shotgun (WGS) entry which is preliminary data.</text>
</comment>
<dbReference type="EMBL" id="CAWUHC010000019">
    <property type="protein sequence ID" value="CAK7217144.1"/>
    <property type="molecule type" value="Genomic_DNA"/>
</dbReference>
<organism evidence="5 6">
    <name type="scientific">Sporothrix bragantina</name>
    <dbReference type="NCBI Taxonomy" id="671064"/>
    <lineage>
        <taxon>Eukaryota</taxon>
        <taxon>Fungi</taxon>
        <taxon>Dikarya</taxon>
        <taxon>Ascomycota</taxon>
        <taxon>Pezizomycotina</taxon>
        <taxon>Sordariomycetes</taxon>
        <taxon>Sordariomycetidae</taxon>
        <taxon>Ophiostomatales</taxon>
        <taxon>Ophiostomataceae</taxon>
        <taxon>Sporothrix</taxon>
    </lineage>
</organism>
<feature type="domain" description="NADP-dependent oxidoreductase" evidence="4">
    <location>
        <begin position="34"/>
        <end position="287"/>
    </location>
</feature>
<evidence type="ECO:0000256" key="1">
    <source>
        <dbReference type="ARBA" id="ARBA00007905"/>
    </source>
</evidence>
<gene>
    <name evidence="5" type="ORF">SBRCBS47491_003072</name>
</gene>
<sequence length="307" mass="33819">MASATTTADAARQAKYLPNVKLNDGKEIPIVSYGLGTANYKGSRTEFEQKIVDDTVVAIKAGFTHLDGAEVYGNEEELGAAIKAGGVPREQLYIVTKYHPKPTGSVEESFALSLKKLGVDHVDLYLIHSPFWEGVTDEQIQTRWAEVEAIQASGRATSIGVSNFLQKHLEPLLKTAKVKPAINQIEFHPYLQHGDLVPFHRKHGIATSAYAPLTPIVRAKGGPLDPVYAKLAKKYGVTEGDVGLRWVIDQGIVAITTSSNPERLQNYLPHLSSFELTPAEVEEITKIGDTHHFRAFWTTTFDKDDRS</sequence>
<dbReference type="PRINTS" id="PR00069">
    <property type="entry name" value="ALDKETRDTASE"/>
</dbReference>
<dbReference type="InterPro" id="IPR023210">
    <property type="entry name" value="NADP_OxRdtase_dom"/>
</dbReference>
<name>A0ABP0BC59_9PEZI</name>
<keyword evidence="3" id="KW-0560">Oxidoreductase</keyword>
<comment type="similarity">
    <text evidence="1">Belongs to the aldo/keto reductase family.</text>
</comment>
<accession>A0ABP0BC59</accession>
<dbReference type="PANTHER" id="PTHR43827:SF3">
    <property type="entry name" value="NADP-DEPENDENT OXIDOREDUCTASE DOMAIN-CONTAINING PROTEIN"/>
    <property type="match status" value="1"/>
</dbReference>
<evidence type="ECO:0000256" key="3">
    <source>
        <dbReference type="ARBA" id="ARBA00023002"/>
    </source>
</evidence>
<keyword evidence="2" id="KW-0521">NADP</keyword>
<dbReference type="Pfam" id="PF00248">
    <property type="entry name" value="Aldo_ket_red"/>
    <property type="match status" value="1"/>
</dbReference>
<dbReference type="CDD" id="cd19120">
    <property type="entry name" value="AKR_AKR3C2-3"/>
    <property type="match status" value="1"/>
</dbReference>
<dbReference type="PANTHER" id="PTHR43827">
    <property type="entry name" value="2,5-DIKETO-D-GLUCONIC ACID REDUCTASE"/>
    <property type="match status" value="1"/>
</dbReference>
<dbReference type="SUPFAM" id="SSF51430">
    <property type="entry name" value="NAD(P)-linked oxidoreductase"/>
    <property type="match status" value="1"/>
</dbReference>
<evidence type="ECO:0000313" key="6">
    <source>
        <dbReference type="Proteomes" id="UP001642406"/>
    </source>
</evidence>
<dbReference type="Gene3D" id="3.20.20.100">
    <property type="entry name" value="NADP-dependent oxidoreductase domain"/>
    <property type="match status" value="1"/>
</dbReference>